<reference evidence="2 3" key="1">
    <citation type="submission" date="2024-08" db="EMBL/GenBank/DDBJ databases">
        <title>Two novel Cytobacillus novel species.</title>
        <authorList>
            <person name="Liu G."/>
        </authorList>
    </citation>
    <scope>NUCLEOTIDE SEQUENCE [LARGE SCALE GENOMIC DNA]</scope>
    <source>
        <strain evidence="2 3">FJAT-54145</strain>
    </source>
</reference>
<organism evidence="2 3">
    <name type="scientific">Cytobacillus spartinae</name>
    <dbReference type="NCBI Taxonomy" id="3299023"/>
    <lineage>
        <taxon>Bacteria</taxon>
        <taxon>Bacillati</taxon>
        <taxon>Bacillota</taxon>
        <taxon>Bacilli</taxon>
        <taxon>Bacillales</taxon>
        <taxon>Bacillaceae</taxon>
        <taxon>Cytobacillus</taxon>
    </lineage>
</organism>
<dbReference type="EMBL" id="JBIACK010000009">
    <property type="protein sequence ID" value="MFE8702339.1"/>
    <property type="molecule type" value="Genomic_DNA"/>
</dbReference>
<feature type="compositionally biased region" description="Polar residues" evidence="1">
    <location>
        <begin position="10"/>
        <end position="23"/>
    </location>
</feature>
<dbReference type="Proteomes" id="UP001601059">
    <property type="component" value="Unassembled WGS sequence"/>
</dbReference>
<evidence type="ECO:0000313" key="2">
    <source>
        <dbReference type="EMBL" id="MFE8702339.1"/>
    </source>
</evidence>
<accession>A0ABW6KF33</accession>
<sequence>MDDKDRSEYTDFSNVETQRNFLTPEQLPEGPYGSPRGENEPVENKSTPWREGQRYYSAFNYENKTLHEDLPRHVAPAHPPHDDPNKSVETPYNPTKTARKK</sequence>
<protein>
    <submittedName>
        <fullName evidence="2">Cytosolic protein</fullName>
    </submittedName>
</protein>
<evidence type="ECO:0000313" key="3">
    <source>
        <dbReference type="Proteomes" id="UP001601059"/>
    </source>
</evidence>
<feature type="region of interest" description="Disordered" evidence="1">
    <location>
        <begin position="1"/>
        <end position="50"/>
    </location>
</feature>
<gene>
    <name evidence="2" type="ORF">ACFYKX_17215</name>
</gene>
<name>A0ABW6KF33_9BACI</name>
<comment type="caution">
    <text evidence="2">The sequence shown here is derived from an EMBL/GenBank/DDBJ whole genome shotgun (WGS) entry which is preliminary data.</text>
</comment>
<feature type="compositionally biased region" description="Polar residues" evidence="1">
    <location>
        <begin position="87"/>
        <end position="101"/>
    </location>
</feature>
<feature type="region of interest" description="Disordered" evidence="1">
    <location>
        <begin position="67"/>
        <end position="101"/>
    </location>
</feature>
<proteinExistence type="predicted"/>
<evidence type="ECO:0000256" key="1">
    <source>
        <dbReference type="SAM" id="MobiDB-lite"/>
    </source>
</evidence>
<dbReference type="RefSeq" id="WP_389362307.1">
    <property type="nucleotide sequence ID" value="NZ_JBIACK010000009.1"/>
</dbReference>
<keyword evidence="3" id="KW-1185">Reference proteome</keyword>